<evidence type="ECO:0000313" key="1">
    <source>
        <dbReference type="EMBL" id="CAL5979689.1"/>
    </source>
</evidence>
<keyword evidence="2" id="KW-1185">Reference proteome</keyword>
<accession>A0ABP1GYN6</accession>
<gene>
    <name evidence="1" type="ORF">HINF_LOCUS5817</name>
</gene>
<dbReference type="Proteomes" id="UP001642409">
    <property type="component" value="Unassembled WGS sequence"/>
</dbReference>
<dbReference type="EMBL" id="CAXDID020000011">
    <property type="protein sequence ID" value="CAL5979689.1"/>
    <property type="molecule type" value="Genomic_DNA"/>
</dbReference>
<reference evidence="1 2" key="1">
    <citation type="submission" date="2024-07" db="EMBL/GenBank/DDBJ databases">
        <authorList>
            <person name="Akdeniz Z."/>
        </authorList>
    </citation>
    <scope>NUCLEOTIDE SEQUENCE [LARGE SCALE GENOMIC DNA]</scope>
</reference>
<sequence length="169" mass="20375">MLRQLLLEAHLLLNKNKKQLQLLLILKQIHLMAAQLYRHLQTSEGSPYSEFECTDFKMRNAYRLLEITHENDEDEPAEKPKGRYFALQPLALVTTDLHQLIPPWEHDGVIYNWLIIFLDDHSRYIIHFEFLERKEASNKQLQQRVYSWFFDSYYTLLRLLHQLMENCSN</sequence>
<comment type="caution">
    <text evidence="1">The sequence shown here is derived from an EMBL/GenBank/DDBJ whole genome shotgun (WGS) entry which is preliminary data.</text>
</comment>
<evidence type="ECO:0000313" key="2">
    <source>
        <dbReference type="Proteomes" id="UP001642409"/>
    </source>
</evidence>
<name>A0ABP1GYN6_9EUKA</name>
<protein>
    <submittedName>
        <fullName evidence="1">Integrase_core domain-containing protein</fullName>
    </submittedName>
</protein>
<organism evidence="1 2">
    <name type="scientific">Hexamita inflata</name>
    <dbReference type="NCBI Taxonomy" id="28002"/>
    <lineage>
        <taxon>Eukaryota</taxon>
        <taxon>Metamonada</taxon>
        <taxon>Diplomonadida</taxon>
        <taxon>Hexamitidae</taxon>
        <taxon>Hexamitinae</taxon>
        <taxon>Hexamita</taxon>
    </lineage>
</organism>
<proteinExistence type="predicted"/>